<evidence type="ECO:0008006" key="3">
    <source>
        <dbReference type="Google" id="ProtNLM"/>
    </source>
</evidence>
<dbReference type="Gene3D" id="3.30.56.110">
    <property type="entry name" value="Protein of unknown function DUF2237"/>
    <property type="match status" value="1"/>
</dbReference>
<accession>A0A368XQY2</accession>
<evidence type="ECO:0000313" key="2">
    <source>
        <dbReference type="Proteomes" id="UP000252884"/>
    </source>
</evidence>
<gene>
    <name evidence="1" type="ORF">DES41_105326</name>
</gene>
<protein>
    <recommendedName>
        <fullName evidence="3">DUF2237 family protein</fullName>
    </recommendedName>
</protein>
<sequence>MSAAVQHNVLGSELVPCSYAPLTGYFRDGCCNTDDSDTGAHVICARVTAAFLAFSKLRGNDLSTRRPEHRFAGLQPGDRWCLCAARWKEAHEAGCAPHVVLESTHISALEFILLEDLQRHAWPQRNAAN</sequence>
<name>A0A368XQY2_9BURK</name>
<organism evidence="1 2">
    <name type="scientific">Pseudorhodoferax soli</name>
    <dbReference type="NCBI Taxonomy" id="545864"/>
    <lineage>
        <taxon>Bacteria</taxon>
        <taxon>Pseudomonadati</taxon>
        <taxon>Pseudomonadota</taxon>
        <taxon>Betaproteobacteria</taxon>
        <taxon>Burkholderiales</taxon>
        <taxon>Comamonadaceae</taxon>
    </lineage>
</organism>
<dbReference type="PANTHER" id="PTHR37466">
    <property type="entry name" value="SLR1628 PROTEIN"/>
    <property type="match status" value="1"/>
</dbReference>
<dbReference type="Pfam" id="PF09996">
    <property type="entry name" value="DUF2237"/>
    <property type="match status" value="1"/>
</dbReference>
<dbReference type="AlphaFoldDB" id="A0A368XQY2"/>
<dbReference type="EMBL" id="QPJK01000005">
    <property type="protein sequence ID" value="RCW70383.1"/>
    <property type="molecule type" value="Genomic_DNA"/>
</dbReference>
<reference evidence="1 2" key="1">
    <citation type="submission" date="2018-07" db="EMBL/GenBank/DDBJ databases">
        <title>Genomic Encyclopedia of Type Strains, Phase IV (KMG-IV): sequencing the most valuable type-strain genomes for metagenomic binning, comparative biology and taxonomic classification.</title>
        <authorList>
            <person name="Goeker M."/>
        </authorList>
    </citation>
    <scope>NUCLEOTIDE SEQUENCE [LARGE SCALE GENOMIC DNA]</scope>
    <source>
        <strain evidence="1 2">DSM 21634</strain>
    </source>
</reference>
<dbReference type="OrthoDB" id="9792525at2"/>
<dbReference type="RefSeq" id="WP_114469322.1">
    <property type="nucleotide sequence ID" value="NZ_QPJK01000005.1"/>
</dbReference>
<keyword evidence="2" id="KW-1185">Reference proteome</keyword>
<proteinExistence type="predicted"/>
<evidence type="ECO:0000313" key="1">
    <source>
        <dbReference type="EMBL" id="RCW70383.1"/>
    </source>
</evidence>
<comment type="caution">
    <text evidence="1">The sequence shown here is derived from an EMBL/GenBank/DDBJ whole genome shotgun (WGS) entry which is preliminary data.</text>
</comment>
<dbReference type="Proteomes" id="UP000252884">
    <property type="component" value="Unassembled WGS sequence"/>
</dbReference>
<dbReference type="InterPro" id="IPR018714">
    <property type="entry name" value="DUF2237"/>
</dbReference>
<dbReference type="PANTHER" id="PTHR37466:SF1">
    <property type="entry name" value="SLR1628 PROTEIN"/>
    <property type="match status" value="1"/>
</dbReference>